<name>A0AAE0EAE8_9ROSI</name>
<protein>
    <recommendedName>
        <fullName evidence="3">Reverse transcriptase domain-containing protein</fullName>
    </recommendedName>
</protein>
<keyword evidence="2" id="KW-1185">Reference proteome</keyword>
<dbReference type="AlphaFoldDB" id="A0AAE0EAE8"/>
<gene>
    <name evidence="1" type="ORF">Dsin_014839</name>
</gene>
<accession>A0AAE0EAE8</accession>
<evidence type="ECO:0000313" key="1">
    <source>
        <dbReference type="EMBL" id="KAK3220869.1"/>
    </source>
</evidence>
<dbReference type="EMBL" id="JANJYJ010000004">
    <property type="protein sequence ID" value="KAK3220869.1"/>
    <property type="molecule type" value="Genomic_DNA"/>
</dbReference>
<evidence type="ECO:0008006" key="3">
    <source>
        <dbReference type="Google" id="ProtNLM"/>
    </source>
</evidence>
<dbReference type="Proteomes" id="UP001281410">
    <property type="component" value="Unassembled WGS sequence"/>
</dbReference>
<proteinExistence type="predicted"/>
<sequence length="115" mass="13142">MDFGLPHLGMIAINVLFNSLTIELDSFVVAEEIIHHWKKKKRGGVGGLLVKLDFEKAYDSLDHAFLDNMLNDMGFGWKWRQWIESCISSYVLAVLVNVKLTKEFRMEGGLNVKLT</sequence>
<reference evidence="1" key="1">
    <citation type="journal article" date="2023" name="Plant J.">
        <title>Genome sequences and population genomics provide insights into the demographic history, inbreeding, and mutation load of two 'living fossil' tree species of Dipteronia.</title>
        <authorList>
            <person name="Feng Y."/>
            <person name="Comes H.P."/>
            <person name="Chen J."/>
            <person name="Zhu S."/>
            <person name="Lu R."/>
            <person name="Zhang X."/>
            <person name="Li P."/>
            <person name="Qiu J."/>
            <person name="Olsen K.M."/>
            <person name="Qiu Y."/>
        </authorList>
    </citation>
    <scope>NUCLEOTIDE SEQUENCE</scope>
    <source>
        <strain evidence="1">NBL</strain>
    </source>
</reference>
<organism evidence="1 2">
    <name type="scientific">Dipteronia sinensis</name>
    <dbReference type="NCBI Taxonomy" id="43782"/>
    <lineage>
        <taxon>Eukaryota</taxon>
        <taxon>Viridiplantae</taxon>
        <taxon>Streptophyta</taxon>
        <taxon>Embryophyta</taxon>
        <taxon>Tracheophyta</taxon>
        <taxon>Spermatophyta</taxon>
        <taxon>Magnoliopsida</taxon>
        <taxon>eudicotyledons</taxon>
        <taxon>Gunneridae</taxon>
        <taxon>Pentapetalae</taxon>
        <taxon>rosids</taxon>
        <taxon>malvids</taxon>
        <taxon>Sapindales</taxon>
        <taxon>Sapindaceae</taxon>
        <taxon>Hippocastanoideae</taxon>
        <taxon>Acereae</taxon>
        <taxon>Dipteronia</taxon>
    </lineage>
</organism>
<evidence type="ECO:0000313" key="2">
    <source>
        <dbReference type="Proteomes" id="UP001281410"/>
    </source>
</evidence>
<comment type="caution">
    <text evidence="1">The sequence shown here is derived from an EMBL/GenBank/DDBJ whole genome shotgun (WGS) entry which is preliminary data.</text>
</comment>